<dbReference type="EMBL" id="CP031150">
    <property type="protein sequence ID" value="AXG06509.1"/>
    <property type="molecule type" value="Genomic_DNA"/>
</dbReference>
<organism evidence="3 4">
    <name type="scientific">Haloplanus rubicundus</name>
    <dbReference type="NCBI Taxonomy" id="1547898"/>
    <lineage>
        <taxon>Archaea</taxon>
        <taxon>Methanobacteriati</taxon>
        <taxon>Methanobacteriota</taxon>
        <taxon>Stenosarchaea group</taxon>
        <taxon>Halobacteria</taxon>
        <taxon>Halobacteriales</taxon>
        <taxon>Haloferacaceae</taxon>
        <taxon>Haloplanus</taxon>
    </lineage>
</organism>
<dbReference type="Pfam" id="PF23991">
    <property type="entry name" value="DUF7310"/>
    <property type="match status" value="1"/>
</dbReference>
<feature type="domain" description="DUF7310" evidence="2">
    <location>
        <begin position="5"/>
        <end position="86"/>
    </location>
</feature>
<name>A0A345E2T7_9EURY</name>
<evidence type="ECO:0000313" key="4">
    <source>
        <dbReference type="Proteomes" id="UP000253273"/>
    </source>
</evidence>
<feature type="compositionally biased region" description="Basic and acidic residues" evidence="1">
    <location>
        <begin position="130"/>
        <end position="158"/>
    </location>
</feature>
<proteinExistence type="predicted"/>
<accession>A0A345E2T7</accession>
<protein>
    <recommendedName>
        <fullName evidence="2">DUF7310 domain-containing protein</fullName>
    </recommendedName>
</protein>
<gene>
    <name evidence="3" type="ORF">DU500_08785</name>
</gene>
<feature type="compositionally biased region" description="Basic and acidic residues" evidence="1">
    <location>
        <begin position="98"/>
        <end position="124"/>
    </location>
</feature>
<dbReference type="Proteomes" id="UP000253273">
    <property type="component" value="Chromosome"/>
</dbReference>
<evidence type="ECO:0000256" key="1">
    <source>
        <dbReference type="SAM" id="MobiDB-lite"/>
    </source>
</evidence>
<dbReference type="RefSeq" id="WP_114585647.1">
    <property type="nucleotide sequence ID" value="NZ_CP031150.1"/>
</dbReference>
<feature type="region of interest" description="Disordered" evidence="1">
    <location>
        <begin position="94"/>
        <end position="169"/>
    </location>
</feature>
<evidence type="ECO:0000313" key="3">
    <source>
        <dbReference type="EMBL" id="AXG06509.1"/>
    </source>
</evidence>
<dbReference type="GeneID" id="37283476"/>
<dbReference type="KEGG" id="haj:DU500_08785"/>
<dbReference type="InterPro" id="IPR055734">
    <property type="entry name" value="DUF7310"/>
</dbReference>
<dbReference type="AlphaFoldDB" id="A0A345E2T7"/>
<dbReference type="OrthoDB" id="206571at2157"/>
<sequence>MDDRLEERVAALERTITDGHADDGLPEAARMDARLDELEATVDDIEARVAELDAAVQALRGFAGGVRAVDEAVERRADAAVARVDRLESELAAVREAVSGRDETSVANEPTDRDHATAPPRDARTTSQRDSSRREPSVAGDRSEGAGRVGDRSRDRDGSLTGEVAARTDDALADAAAMEAKPDDADADRSLAERIRRLL</sequence>
<keyword evidence="4" id="KW-1185">Reference proteome</keyword>
<reference evidence="3 4" key="1">
    <citation type="submission" date="2018-07" db="EMBL/GenBank/DDBJ databases">
        <title>Genome sequences of Haloplanus sp. CBA1113.</title>
        <authorList>
            <person name="Kim Y.B."/>
            <person name="Roh S.W."/>
        </authorList>
    </citation>
    <scope>NUCLEOTIDE SEQUENCE [LARGE SCALE GENOMIC DNA]</scope>
    <source>
        <strain evidence="3 4">CBA1113</strain>
    </source>
</reference>
<evidence type="ECO:0000259" key="2">
    <source>
        <dbReference type="Pfam" id="PF23991"/>
    </source>
</evidence>